<name>A0A6H0S505_9MYCO</name>
<feature type="region of interest" description="Disordered" evidence="1">
    <location>
        <begin position="284"/>
        <end position="305"/>
    </location>
</feature>
<dbReference type="Proteomes" id="UP000501849">
    <property type="component" value="Chromosome"/>
</dbReference>
<feature type="region of interest" description="Disordered" evidence="1">
    <location>
        <begin position="178"/>
        <end position="199"/>
    </location>
</feature>
<accession>A0A6H0S505</accession>
<dbReference type="RefSeq" id="WP_168143139.1">
    <property type="nucleotide sequence ID" value="NZ_CBCSDT010000016.1"/>
</dbReference>
<dbReference type="EMBL" id="CP038799">
    <property type="protein sequence ID" value="QIV82682.1"/>
    <property type="molecule type" value="Genomic_DNA"/>
</dbReference>
<dbReference type="AlphaFoldDB" id="A0A6H0S505"/>
<dbReference type="KEGG" id="mfre:EXE63_18705"/>
<gene>
    <name evidence="2" type="ORF">EXE63_18705</name>
</gene>
<evidence type="ECO:0000256" key="1">
    <source>
        <dbReference type="SAM" id="MobiDB-lite"/>
    </source>
</evidence>
<sequence length="328" mass="34816">MALGLNKDTKRTLVKLLAAIALIAVILGGFAACLFTVRSDDAATETTSGPALQGSFKVDIGPTATPDGKPVAGTARTETWVARSTCRGTECVATVSVVDPKNPSGPPALTMVFDYVDGDWLSVREAPDKCKVGDAEVDVTGWSIISLRPRLDGSMSGEYTWATAPALCASKRAVNLSPTSGAGTGTEAADPAKEPPLRASPGAALWGTYTYTQTYPATGEVFPPHDYRATTHCLRTGERCVTLMSTIDTNNLFVMQYGDRRFTASFPEGDAQCTDGIGKVRQSSRDELPLPQGPQNPIQTLTGKSFQDYTGDCPAQVELDVRIQRTGD</sequence>
<proteinExistence type="predicted"/>
<reference evidence="2 3" key="1">
    <citation type="submission" date="2019-04" db="EMBL/GenBank/DDBJ databases">
        <title>Draft, Whole-Genome Sequence of the Anthracene-degrading Mycobacterium frederiksbergense LB501T, Isolated from a Polycyclic Aromatic Hydrocarbon (PAH)-Contaminated Soil.</title>
        <authorList>
            <person name="Augelletti F."/>
        </authorList>
    </citation>
    <scope>NUCLEOTIDE SEQUENCE [LARGE SCALE GENOMIC DNA]</scope>
    <source>
        <strain evidence="2 3">LB 501T</strain>
    </source>
</reference>
<evidence type="ECO:0000313" key="2">
    <source>
        <dbReference type="EMBL" id="QIV82682.1"/>
    </source>
</evidence>
<dbReference type="PROSITE" id="PS51257">
    <property type="entry name" value="PROKAR_LIPOPROTEIN"/>
    <property type="match status" value="1"/>
</dbReference>
<feature type="compositionally biased region" description="Polar residues" evidence="1">
    <location>
        <begin position="293"/>
        <end position="305"/>
    </location>
</feature>
<protein>
    <submittedName>
        <fullName evidence="2">Uncharacterized protein</fullName>
    </submittedName>
</protein>
<keyword evidence="3" id="KW-1185">Reference proteome</keyword>
<organism evidence="2 3">
    <name type="scientific">Mycolicibacterium frederiksbergense</name>
    <dbReference type="NCBI Taxonomy" id="117567"/>
    <lineage>
        <taxon>Bacteria</taxon>
        <taxon>Bacillati</taxon>
        <taxon>Actinomycetota</taxon>
        <taxon>Actinomycetes</taxon>
        <taxon>Mycobacteriales</taxon>
        <taxon>Mycobacteriaceae</taxon>
        <taxon>Mycolicibacterium</taxon>
    </lineage>
</organism>
<evidence type="ECO:0000313" key="3">
    <source>
        <dbReference type="Proteomes" id="UP000501849"/>
    </source>
</evidence>